<dbReference type="InterPro" id="IPR011322">
    <property type="entry name" value="N-reg_PII-like_a/b"/>
</dbReference>
<dbReference type="InterPro" id="IPR019296">
    <property type="entry name" value="Unchr_N-regulatory-PII-rel"/>
</dbReference>
<dbReference type="Pfam" id="PF10126">
    <property type="entry name" value="Nit_Regul_Hom"/>
    <property type="match status" value="1"/>
</dbReference>
<organism evidence="2 3">
    <name type="scientific">Methanothrix harundinacea</name>
    <dbReference type="NCBI Taxonomy" id="301375"/>
    <lineage>
        <taxon>Archaea</taxon>
        <taxon>Methanobacteriati</taxon>
        <taxon>Methanobacteriota</taxon>
        <taxon>Stenosarchaea group</taxon>
        <taxon>Methanomicrobia</taxon>
        <taxon>Methanotrichales</taxon>
        <taxon>Methanotrichaceae</taxon>
        <taxon>Methanothrix</taxon>
    </lineage>
</organism>
<dbReference type="EMBL" id="LGHB01000022">
    <property type="protein sequence ID" value="KUK96007.1"/>
    <property type="molecule type" value="Genomic_DNA"/>
</dbReference>
<evidence type="ECO:0000313" key="1">
    <source>
        <dbReference type="EMBL" id="KUK43275.1"/>
    </source>
</evidence>
<reference evidence="3 4" key="2">
    <citation type="journal article" date="2015" name="MBio">
        <title>Genome-Resolved Metagenomic Analysis Reveals Roles for Candidate Phyla and Other Microbial Community Members in Biogeochemical Transformations in Oil Reservoirs.</title>
        <authorList>
            <person name="Hu P."/>
            <person name="Tom L."/>
            <person name="Singh A."/>
            <person name="Thomas B.C."/>
            <person name="Baker B.J."/>
            <person name="Piceno Y.M."/>
            <person name="Andersen G.L."/>
            <person name="Banfield J.F."/>
        </authorList>
    </citation>
    <scope>NUCLEOTIDE SEQUENCE [LARGE SCALE GENOMIC DNA]</scope>
    <source>
        <strain evidence="1">57_489</strain>
    </source>
</reference>
<accession>A0A124G373</accession>
<evidence type="ECO:0008006" key="5">
    <source>
        <dbReference type="Google" id="ProtNLM"/>
    </source>
</evidence>
<evidence type="ECO:0000313" key="4">
    <source>
        <dbReference type="Proteomes" id="UP000057043"/>
    </source>
</evidence>
<reference evidence="2" key="1">
    <citation type="journal article" date="2015" name="MBio">
        <title>Genome-resolved metagenomic analysis reveals roles for candidate phyla and other microbial community members in biogeochemical transformations in oil reservoirs.</title>
        <authorList>
            <person name="Hu P."/>
            <person name="Tom L."/>
            <person name="Singh A."/>
            <person name="Thomas B.C."/>
            <person name="Baker B.J."/>
            <person name="Piceno Y.M."/>
            <person name="Andersen G.L."/>
            <person name="Banfield J.F."/>
        </authorList>
    </citation>
    <scope>NUCLEOTIDE SEQUENCE [LARGE SCALE GENOMIC DNA]</scope>
    <source>
        <strain evidence="2">56_747</strain>
    </source>
</reference>
<dbReference type="EMBL" id="LGFT01000094">
    <property type="protein sequence ID" value="KUK43275.1"/>
    <property type="molecule type" value="Genomic_DNA"/>
</dbReference>
<dbReference type="PATRIC" id="fig|301375.6.peg.572"/>
<proteinExistence type="predicted"/>
<dbReference type="AlphaFoldDB" id="A0A124G373"/>
<sequence length="107" mass="12170">MKTLVKIFVDHEHLGPVINTLTELGITGFYLYEYKGMAPKEWRDFRLKEDPEMTIEAVRHHAEPGVLVNTVIDGDCEPIVKGLEQALKGIRYTIMGQKVTVMKVRGD</sequence>
<evidence type="ECO:0000313" key="2">
    <source>
        <dbReference type="EMBL" id="KUK96007.1"/>
    </source>
</evidence>
<comment type="caution">
    <text evidence="2">The sequence shown here is derived from an EMBL/GenBank/DDBJ whole genome shotgun (WGS) entry which is preliminary data.</text>
</comment>
<dbReference type="Proteomes" id="UP000053961">
    <property type="component" value="Unassembled WGS sequence"/>
</dbReference>
<dbReference type="Proteomes" id="UP000057043">
    <property type="component" value="Unassembled WGS sequence"/>
</dbReference>
<evidence type="ECO:0000313" key="3">
    <source>
        <dbReference type="Proteomes" id="UP000053961"/>
    </source>
</evidence>
<name>A0A124G373_9EURY</name>
<gene>
    <name evidence="1" type="ORF">XD72_2347</name>
    <name evidence="2" type="ORF">XE07_1443</name>
</gene>
<dbReference type="SUPFAM" id="SSF54913">
    <property type="entry name" value="GlnB-like"/>
    <property type="match status" value="1"/>
</dbReference>
<protein>
    <recommendedName>
        <fullName evidence="5">Nitrogen regulatory protein P-II</fullName>
    </recommendedName>
</protein>